<dbReference type="EMBL" id="QKWP01000221">
    <property type="protein sequence ID" value="RIB24329.1"/>
    <property type="molecule type" value="Genomic_DNA"/>
</dbReference>
<keyword evidence="3" id="KW-1185">Reference proteome</keyword>
<dbReference type="Proteomes" id="UP000266673">
    <property type="component" value="Unassembled WGS sequence"/>
</dbReference>
<name>A0A397VTK2_9GLOM</name>
<keyword evidence="1" id="KW-0472">Membrane</keyword>
<organism evidence="2 3">
    <name type="scientific">Gigaspora rosea</name>
    <dbReference type="NCBI Taxonomy" id="44941"/>
    <lineage>
        <taxon>Eukaryota</taxon>
        <taxon>Fungi</taxon>
        <taxon>Fungi incertae sedis</taxon>
        <taxon>Mucoromycota</taxon>
        <taxon>Glomeromycotina</taxon>
        <taxon>Glomeromycetes</taxon>
        <taxon>Diversisporales</taxon>
        <taxon>Gigasporaceae</taxon>
        <taxon>Gigaspora</taxon>
    </lineage>
</organism>
<reference evidence="2 3" key="1">
    <citation type="submission" date="2018-06" db="EMBL/GenBank/DDBJ databases">
        <title>Comparative genomics reveals the genomic features of Rhizophagus irregularis, R. cerebriforme, R. diaphanum and Gigaspora rosea, and their symbiotic lifestyle signature.</title>
        <authorList>
            <person name="Morin E."/>
            <person name="San Clemente H."/>
            <person name="Chen E.C.H."/>
            <person name="De La Providencia I."/>
            <person name="Hainaut M."/>
            <person name="Kuo A."/>
            <person name="Kohler A."/>
            <person name="Murat C."/>
            <person name="Tang N."/>
            <person name="Roy S."/>
            <person name="Loubradou J."/>
            <person name="Henrissat B."/>
            <person name="Grigoriev I.V."/>
            <person name="Corradi N."/>
            <person name="Roux C."/>
            <person name="Martin F.M."/>
        </authorList>
    </citation>
    <scope>NUCLEOTIDE SEQUENCE [LARGE SCALE GENOMIC DNA]</scope>
    <source>
        <strain evidence="2 3">DAOM 194757</strain>
    </source>
</reference>
<keyword evidence="1" id="KW-0812">Transmembrane</keyword>
<feature type="transmembrane region" description="Helical" evidence="1">
    <location>
        <begin position="6"/>
        <end position="29"/>
    </location>
</feature>
<evidence type="ECO:0000313" key="2">
    <source>
        <dbReference type="EMBL" id="RIB24329.1"/>
    </source>
</evidence>
<dbReference type="AlphaFoldDB" id="A0A397VTK2"/>
<proteinExistence type="predicted"/>
<protein>
    <recommendedName>
        <fullName evidence="4">MACPF domain-containing protein</fullName>
    </recommendedName>
</protein>
<comment type="caution">
    <text evidence="2">The sequence shown here is derived from an EMBL/GenBank/DDBJ whole genome shotgun (WGS) entry which is preliminary data.</text>
</comment>
<evidence type="ECO:0000313" key="3">
    <source>
        <dbReference type="Proteomes" id="UP000266673"/>
    </source>
</evidence>
<gene>
    <name evidence="2" type="ORF">C2G38_693623</name>
</gene>
<evidence type="ECO:0008006" key="4">
    <source>
        <dbReference type="Google" id="ProtNLM"/>
    </source>
</evidence>
<dbReference type="OrthoDB" id="2346449at2759"/>
<keyword evidence="1" id="KW-1133">Transmembrane helix</keyword>
<evidence type="ECO:0000256" key="1">
    <source>
        <dbReference type="SAM" id="Phobius"/>
    </source>
</evidence>
<accession>A0A397VTK2</accession>
<sequence>MGDISIIIIITVSTVTTIIITTIFVTTIYRNFNFNQLKDEQEFKVKNNSVESNQDFDYKQLKEQLKVERGFKLNNNSIESADNQAFEIDIDQIKLDRLVSTRTNSSKCEFSCDVSCKRSLMLEASIKSASDWFSASLGLSRKTSEHEHKHHKQLIEHSQDMHIRAELKNLCFSPTKNYIKDIEDAVKDTYTTNEKIQNLRKVSEKYGHFYARHLFIGGAIIKDIESTEYLITGENSISRSTGHKL</sequence>